<sequence>MFQRNYETVFILTPVLSDVQMKDTVDKFVNLLKEEGADVVNVENWGLKKMAYTIEKKTTGFYVLVEYVADPTLIKKFELELRRDEKVMRFLTTVLDKHAIIYAERRRKGEFNKKSEAKEEQAK</sequence>
<dbReference type="PANTHER" id="PTHR21011">
    <property type="entry name" value="MITOCHONDRIAL 28S RIBOSOMAL PROTEIN S6"/>
    <property type="match status" value="1"/>
</dbReference>
<dbReference type="PANTHER" id="PTHR21011:SF1">
    <property type="entry name" value="SMALL RIBOSOMAL SUBUNIT PROTEIN BS6M"/>
    <property type="match status" value="1"/>
</dbReference>
<comment type="function">
    <text evidence="4 6">Binds together with bS18 to 16S ribosomal RNA.</text>
</comment>
<comment type="caution">
    <text evidence="7">The sequence shown here is derived from an EMBL/GenBank/DDBJ whole genome shotgun (WGS) entry which is preliminary data.</text>
</comment>
<dbReference type="HAMAP" id="MF_00360">
    <property type="entry name" value="Ribosomal_bS6"/>
    <property type="match status" value="1"/>
</dbReference>
<keyword evidence="6" id="KW-0699">rRNA-binding</keyword>
<dbReference type="Pfam" id="PF01250">
    <property type="entry name" value="Ribosomal_S6"/>
    <property type="match status" value="1"/>
</dbReference>
<keyword evidence="6" id="KW-0694">RNA-binding</keyword>
<accession>A0ABV8ALC2</accession>
<organism evidence="7 8">
    <name type="scientific">Algoriphagus namhaensis</name>
    <dbReference type="NCBI Taxonomy" id="915353"/>
    <lineage>
        <taxon>Bacteria</taxon>
        <taxon>Pseudomonadati</taxon>
        <taxon>Bacteroidota</taxon>
        <taxon>Cytophagia</taxon>
        <taxon>Cytophagales</taxon>
        <taxon>Cyclobacteriaceae</taxon>
        <taxon>Algoriphagus</taxon>
    </lineage>
</organism>
<keyword evidence="8" id="KW-1185">Reference proteome</keyword>
<evidence type="ECO:0000256" key="3">
    <source>
        <dbReference type="ARBA" id="ARBA00023274"/>
    </source>
</evidence>
<protein>
    <recommendedName>
        <fullName evidence="5 6">Small ribosomal subunit protein bS6</fullName>
    </recommendedName>
</protein>
<evidence type="ECO:0000256" key="2">
    <source>
        <dbReference type="ARBA" id="ARBA00022980"/>
    </source>
</evidence>
<dbReference type="InterPro" id="IPR000529">
    <property type="entry name" value="Ribosomal_bS6"/>
</dbReference>
<dbReference type="Gene3D" id="3.30.70.60">
    <property type="match status" value="1"/>
</dbReference>
<evidence type="ECO:0000256" key="4">
    <source>
        <dbReference type="ARBA" id="ARBA00035104"/>
    </source>
</evidence>
<evidence type="ECO:0000256" key="1">
    <source>
        <dbReference type="ARBA" id="ARBA00009512"/>
    </source>
</evidence>
<keyword evidence="2 6" id="KW-0689">Ribosomal protein</keyword>
<evidence type="ECO:0000313" key="8">
    <source>
        <dbReference type="Proteomes" id="UP001595805"/>
    </source>
</evidence>
<dbReference type="Proteomes" id="UP001595805">
    <property type="component" value="Unassembled WGS sequence"/>
</dbReference>
<dbReference type="NCBIfam" id="TIGR00166">
    <property type="entry name" value="S6"/>
    <property type="match status" value="1"/>
</dbReference>
<keyword evidence="3 6" id="KW-0687">Ribonucleoprotein</keyword>
<dbReference type="InterPro" id="IPR035980">
    <property type="entry name" value="Ribosomal_bS6_sf"/>
</dbReference>
<comment type="similarity">
    <text evidence="1 6">Belongs to the bacterial ribosomal protein bS6 family.</text>
</comment>
<dbReference type="EMBL" id="JBHRZS010000002">
    <property type="protein sequence ID" value="MFC3878813.1"/>
    <property type="molecule type" value="Genomic_DNA"/>
</dbReference>
<proteinExistence type="inferred from homology"/>
<dbReference type="RefSeq" id="WP_377902631.1">
    <property type="nucleotide sequence ID" value="NZ_JBHRZS010000002.1"/>
</dbReference>
<dbReference type="CDD" id="cd00473">
    <property type="entry name" value="bS6"/>
    <property type="match status" value="1"/>
</dbReference>
<dbReference type="GO" id="GO:0005840">
    <property type="term" value="C:ribosome"/>
    <property type="evidence" value="ECO:0007669"/>
    <property type="project" value="UniProtKB-KW"/>
</dbReference>
<dbReference type="SUPFAM" id="SSF54995">
    <property type="entry name" value="Ribosomal protein S6"/>
    <property type="match status" value="1"/>
</dbReference>
<dbReference type="InterPro" id="IPR014717">
    <property type="entry name" value="Transl_elong_EF1B/ribsomal_bS6"/>
</dbReference>
<reference evidence="8" key="1">
    <citation type="journal article" date="2019" name="Int. J. Syst. Evol. Microbiol.">
        <title>The Global Catalogue of Microorganisms (GCM) 10K type strain sequencing project: providing services to taxonomists for standard genome sequencing and annotation.</title>
        <authorList>
            <consortium name="The Broad Institute Genomics Platform"/>
            <consortium name="The Broad Institute Genome Sequencing Center for Infectious Disease"/>
            <person name="Wu L."/>
            <person name="Ma J."/>
        </authorList>
    </citation>
    <scope>NUCLEOTIDE SEQUENCE [LARGE SCALE GENOMIC DNA]</scope>
    <source>
        <strain evidence="8">CCUG 60523</strain>
    </source>
</reference>
<dbReference type="InterPro" id="IPR020814">
    <property type="entry name" value="Ribosomal_S6_plastid/chlpt"/>
</dbReference>
<evidence type="ECO:0000256" key="6">
    <source>
        <dbReference type="HAMAP-Rule" id="MF_00360"/>
    </source>
</evidence>
<evidence type="ECO:0000313" key="7">
    <source>
        <dbReference type="EMBL" id="MFC3878813.1"/>
    </source>
</evidence>
<name>A0ABV8ALC2_9BACT</name>
<gene>
    <name evidence="6 7" type="primary">rpsF</name>
    <name evidence="7" type="ORF">ACFOSV_01425</name>
</gene>
<evidence type="ECO:0000256" key="5">
    <source>
        <dbReference type="ARBA" id="ARBA00035294"/>
    </source>
</evidence>